<keyword evidence="1" id="KW-0812">Transmembrane</keyword>
<feature type="transmembrane region" description="Helical" evidence="1">
    <location>
        <begin position="161"/>
        <end position="179"/>
    </location>
</feature>
<feature type="transmembrane region" description="Helical" evidence="1">
    <location>
        <begin position="252"/>
        <end position="270"/>
    </location>
</feature>
<keyword evidence="1" id="KW-1133">Transmembrane helix</keyword>
<feature type="transmembrane region" description="Helical" evidence="1">
    <location>
        <begin position="7"/>
        <end position="26"/>
    </location>
</feature>
<dbReference type="InterPro" id="IPR018674">
    <property type="entry name" value="DUF2142_membrane"/>
</dbReference>
<evidence type="ECO:0008006" key="4">
    <source>
        <dbReference type="Google" id="ProtNLM"/>
    </source>
</evidence>
<reference evidence="2 3" key="1">
    <citation type="journal article" date="2016" name="Nat. Commun.">
        <title>Thousands of microbial genomes shed light on interconnected biogeochemical processes in an aquifer system.</title>
        <authorList>
            <person name="Anantharaman K."/>
            <person name="Brown C.T."/>
            <person name="Hug L.A."/>
            <person name="Sharon I."/>
            <person name="Castelle C.J."/>
            <person name="Probst A.J."/>
            <person name="Thomas B.C."/>
            <person name="Singh A."/>
            <person name="Wilkins M.J."/>
            <person name="Karaoz U."/>
            <person name="Brodie E.L."/>
            <person name="Williams K.H."/>
            <person name="Hubbard S.S."/>
            <person name="Banfield J.F."/>
        </authorList>
    </citation>
    <scope>NUCLEOTIDE SEQUENCE [LARGE SCALE GENOMIC DNA]</scope>
</reference>
<feature type="transmembrane region" description="Helical" evidence="1">
    <location>
        <begin position="186"/>
        <end position="203"/>
    </location>
</feature>
<dbReference type="AlphaFoldDB" id="A0A1F7L092"/>
<gene>
    <name evidence="2" type="ORF">A3K52_02040</name>
</gene>
<accession>A0A1F7L092</accession>
<feature type="transmembrane region" description="Helical" evidence="1">
    <location>
        <begin position="400"/>
        <end position="418"/>
    </location>
</feature>
<comment type="caution">
    <text evidence="2">The sequence shown here is derived from an EMBL/GenBank/DDBJ whole genome shotgun (WGS) entry which is preliminary data.</text>
</comment>
<keyword evidence="1" id="KW-0472">Membrane</keyword>
<evidence type="ECO:0000313" key="3">
    <source>
        <dbReference type="Proteomes" id="UP000177050"/>
    </source>
</evidence>
<proteinExistence type="predicted"/>
<feature type="transmembrane region" description="Helical" evidence="1">
    <location>
        <begin position="215"/>
        <end position="240"/>
    </location>
</feature>
<dbReference type="Proteomes" id="UP000177050">
    <property type="component" value="Unassembled WGS sequence"/>
</dbReference>
<evidence type="ECO:0000256" key="1">
    <source>
        <dbReference type="SAM" id="Phobius"/>
    </source>
</evidence>
<evidence type="ECO:0000313" key="2">
    <source>
        <dbReference type="EMBL" id="OGK73552.1"/>
    </source>
</evidence>
<sequence>MSFSAKIVFAYIFVLGLFFTFLVPPLQKPDEHGHFIRSILLSHGKIILTDKDVELPIEKQYYDLIHDPHLNKIPYHPKIKFDPMWYVRSPFADRGAYQLVRESTWGQFMLPASSYIPYAFGIILARFFHLNAYLTFFTGRLTMFLFVFIWTIFLFRKTPSPFKPILLFVFSLPMLIHQITGYNYDSMQYMMGFSLFVLLLNLLQKNTLSLYDLALIAFTFILFFIMKLSFEPMLLLVFLIPNKKIDTVFSRYLKKIGVVLFIILLVYFLSKSTFYLSASRYTHHPKGINPVLQTQYILSHPFDYLQNFTQSSIRLTKFHLQGAIGLFGWLDYSMDWWIYILFIVVGIYIMYTIKLDKKSRIEKWQSFLILGSIFLTYTFMMTIFYLNWKIVGSLIIDGTQGRYFLSLIPFAMFSFIQLKKRVYPLPKSSWFLLLLTFMLYLIVISVISSIHNRYY</sequence>
<protein>
    <recommendedName>
        <fullName evidence="4">Glycosyltransferase RgtA/B/C/D-like domain-containing protein</fullName>
    </recommendedName>
</protein>
<dbReference type="Pfam" id="PF09913">
    <property type="entry name" value="DUF2142"/>
    <property type="match status" value="1"/>
</dbReference>
<dbReference type="EMBL" id="MGBR01000001">
    <property type="protein sequence ID" value="OGK73552.1"/>
    <property type="molecule type" value="Genomic_DNA"/>
</dbReference>
<feature type="transmembrane region" description="Helical" evidence="1">
    <location>
        <begin position="367"/>
        <end position="388"/>
    </location>
</feature>
<feature type="transmembrane region" description="Helical" evidence="1">
    <location>
        <begin position="336"/>
        <end position="355"/>
    </location>
</feature>
<organism evidence="2 3">
    <name type="scientific">Candidatus Roizmanbacteria bacterium RIFOXYD1_FULL_38_12</name>
    <dbReference type="NCBI Taxonomy" id="1802093"/>
    <lineage>
        <taxon>Bacteria</taxon>
        <taxon>Candidatus Roizmaniibacteriota</taxon>
    </lineage>
</organism>
<name>A0A1F7L092_9BACT</name>
<feature type="transmembrane region" description="Helical" evidence="1">
    <location>
        <begin position="430"/>
        <end position="450"/>
    </location>
</feature>
<feature type="transmembrane region" description="Helical" evidence="1">
    <location>
        <begin position="132"/>
        <end position="155"/>
    </location>
</feature>
<feature type="transmembrane region" description="Helical" evidence="1">
    <location>
        <begin position="105"/>
        <end position="125"/>
    </location>
</feature>